<gene>
    <name evidence="2" type="ORF">D1222_13490</name>
</gene>
<dbReference type="AlphaFoldDB" id="A0A399R7P1"/>
<feature type="compositionally biased region" description="Acidic residues" evidence="1">
    <location>
        <begin position="51"/>
        <end position="62"/>
    </location>
</feature>
<reference evidence="2 3" key="1">
    <citation type="submission" date="2018-08" db="EMBL/GenBank/DDBJ databases">
        <title>Henriciella mobilis sp. nov., isolated from seawater.</title>
        <authorList>
            <person name="Cheng H."/>
            <person name="Wu Y.-H."/>
            <person name="Xu X.-W."/>
            <person name="Guo L.-L."/>
        </authorList>
    </citation>
    <scope>NUCLEOTIDE SEQUENCE [LARGE SCALE GENOMIC DNA]</scope>
    <source>
        <strain evidence="2 3">CCUG67844</strain>
    </source>
</reference>
<evidence type="ECO:0000313" key="3">
    <source>
        <dbReference type="Proteomes" id="UP000265845"/>
    </source>
</evidence>
<protein>
    <submittedName>
        <fullName evidence="2">Uncharacterized protein</fullName>
    </submittedName>
</protein>
<evidence type="ECO:0000256" key="1">
    <source>
        <dbReference type="SAM" id="MobiDB-lite"/>
    </source>
</evidence>
<dbReference type="RefSeq" id="WP_119454788.1">
    <property type="nucleotide sequence ID" value="NZ_QWGA01000008.1"/>
</dbReference>
<evidence type="ECO:0000313" key="2">
    <source>
        <dbReference type="EMBL" id="RIJ27410.1"/>
    </source>
</evidence>
<comment type="caution">
    <text evidence="2">The sequence shown here is derived from an EMBL/GenBank/DDBJ whole genome shotgun (WGS) entry which is preliminary data.</text>
</comment>
<organism evidence="2 3">
    <name type="scientific">Henriciella algicola</name>
    <dbReference type="NCBI Taxonomy" id="1608422"/>
    <lineage>
        <taxon>Bacteria</taxon>
        <taxon>Pseudomonadati</taxon>
        <taxon>Pseudomonadota</taxon>
        <taxon>Alphaproteobacteria</taxon>
        <taxon>Hyphomonadales</taxon>
        <taxon>Hyphomonadaceae</taxon>
        <taxon>Henriciella</taxon>
    </lineage>
</organism>
<dbReference type="PROSITE" id="PS51257">
    <property type="entry name" value="PROKAR_LIPOPROTEIN"/>
    <property type="match status" value="1"/>
</dbReference>
<proteinExistence type="predicted"/>
<accession>A0A399R7P1</accession>
<keyword evidence="3" id="KW-1185">Reference proteome</keyword>
<sequence length="112" mass="11928">MNFKIVLLAASALLMGACGNTEQDVNDQVGVENNSPDYVYSEDGTTSETPDLIEGDGSEELNDNTVVDTRVDAGPANMNTEGGMMSEDDIDTDTMTPEQDGSPETMDETTPQ</sequence>
<dbReference type="EMBL" id="QWGA01000008">
    <property type="protein sequence ID" value="RIJ27410.1"/>
    <property type="molecule type" value="Genomic_DNA"/>
</dbReference>
<dbReference type="Proteomes" id="UP000265845">
    <property type="component" value="Unassembled WGS sequence"/>
</dbReference>
<dbReference type="OrthoDB" id="7630964at2"/>
<name>A0A399R7P1_9PROT</name>
<feature type="region of interest" description="Disordered" evidence="1">
    <location>
        <begin position="37"/>
        <end position="112"/>
    </location>
</feature>